<sequence>MLVFTLDVGSRTQDFMLFDSKENPRNFVRAILPSPTVILGRKIRRLAEEGRDVFLTGYTMGGGEVSQAVKEAVRKVNVYATERAALTINDDLEKVKKIGVKITESGKGEKVVLKDVFLESYEKFLESFSLQLPETIAIAVQDHGYSPKLSNRVFRFQKVEELLKKNGTIYSLIFDERSVPEYFNRMKSVVESVKDYGKNTGRDFKVYVADTSFAAVAGCMLAANNFPALLINFGNSHTVGAVVDKSGEVYSIFEHHTRILMNADFHEFLKRFVEGEITNEDVLEQGGHGAFVKEVVDVREILATGPNAKLFGFKEVAPLGDVMTVGNAGLVKMLSENEDLAGI</sequence>
<proteinExistence type="predicted"/>
<name>D3S2J2_FERPA</name>
<dbReference type="PIRSF" id="PIRSF029129">
    <property type="entry name" value="DUF1786_pyruvate_format-lyase"/>
    <property type="match status" value="1"/>
</dbReference>
<dbReference type="PaxDb" id="589924-Ferp_0343"/>
<accession>D3S2J2</accession>
<dbReference type="RefSeq" id="WP_012964869.1">
    <property type="nucleotide sequence ID" value="NC_013849.1"/>
</dbReference>
<dbReference type="eggNOG" id="arCOG04365">
    <property type="taxonomic scope" value="Archaea"/>
</dbReference>
<dbReference type="AlphaFoldDB" id="D3S2J2"/>
<dbReference type="GeneID" id="8777841"/>
<dbReference type="STRING" id="589924.Ferp_0343"/>
<evidence type="ECO:0000313" key="1">
    <source>
        <dbReference type="EMBL" id="ADC64522.1"/>
    </source>
</evidence>
<dbReference type="OrthoDB" id="51532at2157"/>
<reference evidence="1 2" key="2">
    <citation type="journal article" date="2011" name="Stand. Genomic Sci.">
        <title>Complete genome sequence of Ferroglobus placidus AEDII12DO.</title>
        <authorList>
            <person name="Anderson I."/>
            <person name="Risso C."/>
            <person name="Holmes D."/>
            <person name="Lucas S."/>
            <person name="Copeland A."/>
            <person name="Lapidus A."/>
            <person name="Cheng J.F."/>
            <person name="Bruce D."/>
            <person name="Goodwin L."/>
            <person name="Pitluck S."/>
            <person name="Saunders E."/>
            <person name="Brettin T."/>
            <person name="Detter J.C."/>
            <person name="Han C."/>
            <person name="Tapia R."/>
            <person name="Larimer F."/>
            <person name="Land M."/>
            <person name="Hauser L."/>
            <person name="Woyke T."/>
            <person name="Lovley D."/>
            <person name="Kyrpides N."/>
            <person name="Ivanova N."/>
        </authorList>
    </citation>
    <scope>NUCLEOTIDE SEQUENCE [LARGE SCALE GENOMIC DNA]</scope>
    <source>
        <strain evidence="2">DSM 10642 / AEDII12DO</strain>
    </source>
</reference>
<organism evidence="1 2">
    <name type="scientific">Ferroglobus placidus (strain DSM 10642 / AEDII12DO)</name>
    <dbReference type="NCBI Taxonomy" id="589924"/>
    <lineage>
        <taxon>Archaea</taxon>
        <taxon>Methanobacteriati</taxon>
        <taxon>Methanobacteriota</taxon>
        <taxon>Archaeoglobi</taxon>
        <taxon>Archaeoglobales</taxon>
        <taxon>Archaeoglobaceae</taxon>
        <taxon>Ferroglobus</taxon>
    </lineage>
</organism>
<reference evidence="2" key="1">
    <citation type="submission" date="2010-02" db="EMBL/GenBank/DDBJ databases">
        <title>Complete sequence of Ferroglobus placidus DSM 10642.</title>
        <authorList>
            <consortium name="US DOE Joint Genome Institute"/>
            <person name="Lucas S."/>
            <person name="Copeland A."/>
            <person name="Lapidus A."/>
            <person name="Cheng J.-F."/>
            <person name="Bruce D."/>
            <person name="Goodwin L."/>
            <person name="Pitluck S."/>
            <person name="Saunders E."/>
            <person name="Brettin T."/>
            <person name="Detter J.C."/>
            <person name="Han C."/>
            <person name="Tapia R."/>
            <person name="Larimer F."/>
            <person name="Land M."/>
            <person name="Hauser L."/>
            <person name="Kyrpides N."/>
            <person name="Ivanova N."/>
            <person name="Holmes D."/>
            <person name="Lovley D."/>
            <person name="Kyrpides N."/>
            <person name="Anderson I.J."/>
            <person name="Woyke T."/>
        </authorList>
    </citation>
    <scope>NUCLEOTIDE SEQUENCE [LARGE SCALE GENOMIC DNA]</scope>
    <source>
        <strain evidence="2">DSM 10642 / AEDII12DO</strain>
    </source>
</reference>
<dbReference type="Proteomes" id="UP000002613">
    <property type="component" value="Chromosome"/>
</dbReference>
<dbReference type="KEGG" id="fpl:Ferp_0343"/>
<gene>
    <name evidence="1" type="ordered locus">Ferp_0343</name>
</gene>
<dbReference type="InterPro" id="IPR014846">
    <property type="entry name" value="DUF1786_pyruvate_format-lyase"/>
</dbReference>
<dbReference type="HOGENOM" id="CLU_803466_0_0_2"/>
<dbReference type="EMBL" id="CP001899">
    <property type="protein sequence ID" value="ADC64522.1"/>
    <property type="molecule type" value="Genomic_DNA"/>
</dbReference>
<keyword evidence="2" id="KW-1185">Reference proteome</keyword>
<dbReference type="Pfam" id="PF08735">
    <property type="entry name" value="DUF1786"/>
    <property type="match status" value="1"/>
</dbReference>
<protein>
    <submittedName>
        <fullName evidence="1">Uncharacterized protein</fullName>
    </submittedName>
</protein>
<evidence type="ECO:0000313" key="2">
    <source>
        <dbReference type="Proteomes" id="UP000002613"/>
    </source>
</evidence>